<dbReference type="SUPFAM" id="SSF48208">
    <property type="entry name" value="Six-hairpin glycosidases"/>
    <property type="match status" value="1"/>
</dbReference>
<evidence type="ECO:0008006" key="4">
    <source>
        <dbReference type="Google" id="ProtNLM"/>
    </source>
</evidence>
<dbReference type="Pfam" id="PF20736">
    <property type="entry name" value="Glyco_hydro127M"/>
    <property type="match status" value="1"/>
</dbReference>
<dbReference type="Pfam" id="PF07944">
    <property type="entry name" value="Beta-AFase-like_GH127_cat"/>
    <property type="match status" value="1"/>
</dbReference>
<dbReference type="InterPro" id="IPR012878">
    <property type="entry name" value="Beta-AFase-like_GH127_cat"/>
</dbReference>
<evidence type="ECO:0000259" key="2">
    <source>
        <dbReference type="Pfam" id="PF20736"/>
    </source>
</evidence>
<dbReference type="PANTHER" id="PTHR31151:SF0">
    <property type="entry name" value="PROLINE-TRNA LIGASE (DUF1680)"/>
    <property type="match status" value="1"/>
</dbReference>
<accession>X0TCK6</accession>
<dbReference type="PANTHER" id="PTHR31151">
    <property type="entry name" value="PROLINE-TRNA LIGASE (DUF1680)"/>
    <property type="match status" value="1"/>
</dbReference>
<dbReference type="AlphaFoldDB" id="X0TCK6"/>
<comment type="caution">
    <text evidence="3">The sequence shown here is derived from an EMBL/GenBank/DDBJ whole genome shotgun (WGS) entry which is preliminary data.</text>
</comment>
<dbReference type="GO" id="GO:0005975">
    <property type="term" value="P:carbohydrate metabolic process"/>
    <property type="evidence" value="ECO:0007669"/>
    <property type="project" value="InterPro"/>
</dbReference>
<protein>
    <recommendedName>
        <fullName evidence="4">Transcriptional initiation protein Tat</fullName>
    </recommendedName>
</protein>
<proteinExistence type="predicted"/>
<reference evidence="3" key="1">
    <citation type="journal article" date="2014" name="Front. Microbiol.">
        <title>High frequency of phylogenetically diverse reductive dehalogenase-homologous genes in deep subseafloor sedimentary metagenomes.</title>
        <authorList>
            <person name="Kawai M."/>
            <person name="Futagami T."/>
            <person name="Toyoda A."/>
            <person name="Takaki Y."/>
            <person name="Nishi S."/>
            <person name="Hori S."/>
            <person name="Arai W."/>
            <person name="Tsubouchi T."/>
            <person name="Morono Y."/>
            <person name="Uchiyama I."/>
            <person name="Ito T."/>
            <person name="Fujiyama A."/>
            <person name="Inagaki F."/>
            <person name="Takami H."/>
        </authorList>
    </citation>
    <scope>NUCLEOTIDE SEQUENCE</scope>
    <source>
        <strain evidence="3">Expedition CK06-06</strain>
    </source>
</reference>
<dbReference type="InterPro" id="IPR008928">
    <property type="entry name" value="6-hairpin_glycosidase_sf"/>
</dbReference>
<sequence>LGHILEDKRIMAEAGRWIEAVLASQREDGYFGPQANKDKHDLWPNMVMLYAMRTYYEATKDPRIIEAMTKYFRWQTTLPEEHFLPGSWQKTRAADNLDSIYWLYNRTGDGWLLDLAKVNHSRTANWTDHIASWHGVNICQCFRGPGQYYQQTRDIQHLKAAERNYETVMGIYGQFPGGMFGADENARKGYIGPRQAAETCSIVEFMHSHEILLDITGQVVWADRCEDAAFNSLPAAMPPDLKALHYLTAPNMVQLDRTSKAPLLQNKGDMLSYSPYRYRCCQHNVAFGWPYFAGHLWMATPGNGLAAAIYAASTVKAKVGDGTEVQIKETTDYPFSDQITFALSMVKPVEFPLALRIPGWCDEATIGVNGKELLLLIRPGRWVVLERTWKDGDKVILQLPMSIKVRTWAKNRNSLSVDRGPLTYSLKIGERWERYNKPDEWARYEVFPTTAWNYALIVDPEDPQKSIRVSDR</sequence>
<feature type="non-terminal residue" evidence="3">
    <location>
        <position position="1"/>
    </location>
</feature>
<feature type="non-terminal residue" evidence="3">
    <location>
        <position position="472"/>
    </location>
</feature>
<gene>
    <name evidence="3" type="ORF">S01H1_07081</name>
</gene>
<feature type="domain" description="Non-reducing end beta-L-arabinofuranosidase-like GH127 middle" evidence="2">
    <location>
        <begin position="305"/>
        <end position="401"/>
    </location>
</feature>
<name>X0TCK6_9ZZZZ</name>
<evidence type="ECO:0000313" key="3">
    <source>
        <dbReference type="EMBL" id="GAF85031.1"/>
    </source>
</evidence>
<dbReference type="EMBL" id="BARS01003653">
    <property type="protein sequence ID" value="GAF85031.1"/>
    <property type="molecule type" value="Genomic_DNA"/>
</dbReference>
<dbReference type="InterPro" id="IPR049046">
    <property type="entry name" value="Beta-AFase-like_GH127_middle"/>
</dbReference>
<organism evidence="3">
    <name type="scientific">marine sediment metagenome</name>
    <dbReference type="NCBI Taxonomy" id="412755"/>
    <lineage>
        <taxon>unclassified sequences</taxon>
        <taxon>metagenomes</taxon>
        <taxon>ecological metagenomes</taxon>
    </lineage>
</organism>
<feature type="domain" description="Non-reducing end beta-L-arabinofuranosidase-like GH127 catalytic" evidence="1">
    <location>
        <begin position="6"/>
        <end position="293"/>
    </location>
</feature>
<evidence type="ECO:0000259" key="1">
    <source>
        <dbReference type="Pfam" id="PF07944"/>
    </source>
</evidence>